<protein>
    <submittedName>
        <fullName evidence="2">Flavodoxin</fullName>
    </submittedName>
</protein>
<dbReference type="EMBL" id="WMQE01000006">
    <property type="protein sequence ID" value="MTK20529.1"/>
    <property type="molecule type" value="Genomic_DNA"/>
</dbReference>
<accession>A0A6A8SFS0</accession>
<dbReference type="Pfam" id="PF12682">
    <property type="entry name" value="Flavodoxin_4"/>
    <property type="match status" value="1"/>
</dbReference>
<dbReference type="SUPFAM" id="SSF52218">
    <property type="entry name" value="Flavoproteins"/>
    <property type="match status" value="1"/>
</dbReference>
<dbReference type="GO" id="GO:0016651">
    <property type="term" value="F:oxidoreductase activity, acting on NAD(P)H"/>
    <property type="evidence" value="ECO:0007669"/>
    <property type="project" value="UniProtKB-ARBA"/>
</dbReference>
<dbReference type="PANTHER" id="PTHR39201">
    <property type="entry name" value="EXPORTED PROTEIN-RELATED"/>
    <property type="match status" value="1"/>
</dbReference>
<dbReference type="InterPro" id="IPR008254">
    <property type="entry name" value="Flavodoxin/NO_synth"/>
</dbReference>
<dbReference type="InterPro" id="IPR029039">
    <property type="entry name" value="Flavoprotein-like_sf"/>
</dbReference>
<proteinExistence type="predicted"/>
<gene>
    <name evidence="2" type="ORF">GMA92_03640</name>
</gene>
<dbReference type="AlphaFoldDB" id="A0A6A8SFS0"/>
<feature type="domain" description="Flavodoxin-like" evidence="1">
    <location>
        <begin position="27"/>
        <end position="168"/>
    </location>
</feature>
<dbReference type="Proteomes" id="UP000487649">
    <property type="component" value="Unassembled WGS sequence"/>
</dbReference>
<dbReference type="PANTHER" id="PTHR39201:SF1">
    <property type="entry name" value="FLAVODOXIN-LIKE DOMAIN-CONTAINING PROTEIN"/>
    <property type="match status" value="1"/>
</dbReference>
<evidence type="ECO:0000313" key="2">
    <source>
        <dbReference type="EMBL" id="MTK20529.1"/>
    </source>
</evidence>
<reference evidence="2 3" key="1">
    <citation type="journal article" date="2019" name="Nat. Med.">
        <title>A library of human gut bacterial isolates paired with longitudinal multiomics data enables mechanistic microbiome research.</title>
        <authorList>
            <person name="Poyet M."/>
            <person name="Groussin M."/>
            <person name="Gibbons S.M."/>
            <person name="Avila-Pacheco J."/>
            <person name="Jiang X."/>
            <person name="Kearney S.M."/>
            <person name="Perrotta A.R."/>
            <person name="Berdy B."/>
            <person name="Zhao S."/>
            <person name="Lieberman T.D."/>
            <person name="Swanson P.K."/>
            <person name="Smith M."/>
            <person name="Roesemann S."/>
            <person name="Alexander J.E."/>
            <person name="Rich S.A."/>
            <person name="Livny J."/>
            <person name="Vlamakis H."/>
            <person name="Clish C."/>
            <person name="Bullock K."/>
            <person name="Deik A."/>
            <person name="Scott J."/>
            <person name="Pierce K.A."/>
            <person name="Xavier R.J."/>
            <person name="Alm E.J."/>
        </authorList>
    </citation>
    <scope>NUCLEOTIDE SEQUENCE [LARGE SCALE GENOMIC DNA]</scope>
    <source>
        <strain evidence="2 3">BIOML-A198</strain>
    </source>
</reference>
<organism evidence="2 3">
    <name type="scientific">Turicibacter sanguinis</name>
    <dbReference type="NCBI Taxonomy" id="154288"/>
    <lineage>
        <taxon>Bacteria</taxon>
        <taxon>Bacillati</taxon>
        <taxon>Bacillota</taxon>
        <taxon>Erysipelotrichia</taxon>
        <taxon>Erysipelotrichales</taxon>
        <taxon>Turicibacteraceae</taxon>
        <taxon>Turicibacter</taxon>
    </lineage>
</organism>
<dbReference type="GO" id="GO:0010181">
    <property type="term" value="F:FMN binding"/>
    <property type="evidence" value="ECO:0007669"/>
    <property type="project" value="InterPro"/>
</dbReference>
<dbReference type="Gene3D" id="3.40.50.360">
    <property type="match status" value="1"/>
</dbReference>
<sequence length="168" mass="19115">MMGKTLIAYFSRKGENYVAGQIRHLEKGNTKIVAKKIQNLIGGDLYEIKPVIPYADDYDTCIQQAKQDLNENKRPLIATPLPNLEGYETIYIGYPNYWGTMPMHVFTFLEEQNLKDKHIKPFCTHEGSGMGHSESDLIQICQDAYLEKGLAIIGSNVSTCDDLLRRWV</sequence>
<evidence type="ECO:0000259" key="1">
    <source>
        <dbReference type="Pfam" id="PF12682"/>
    </source>
</evidence>
<evidence type="ECO:0000313" key="3">
    <source>
        <dbReference type="Proteomes" id="UP000487649"/>
    </source>
</evidence>
<name>A0A6A8SFS0_9FIRM</name>
<comment type="caution">
    <text evidence="2">The sequence shown here is derived from an EMBL/GenBank/DDBJ whole genome shotgun (WGS) entry which is preliminary data.</text>
</comment>